<dbReference type="InterPro" id="IPR050109">
    <property type="entry name" value="HTH-type_TetR-like_transc_reg"/>
</dbReference>
<dbReference type="AlphaFoldDB" id="A0A1H5J1N9"/>
<proteinExistence type="predicted"/>
<feature type="domain" description="HTH tetR-type" evidence="3">
    <location>
        <begin position="33"/>
        <end position="93"/>
    </location>
</feature>
<sequence>MNWQSTAELEVTVARTSTAAGAATERPIRRRPKNRKAQIANVAAEAFSERGYHAVGVDEIAATIGISGPALYRHYPNKYALLVHAATTTADALQAAADGALDSVADLEPAARLDHLISALVANSIEHRKVAGLYRWEGRYLEADDRTRIRAVFVHVTQCVAAPLREIRPELTAVDATTLGAATLSVMGSISAHRTTLATRRLGALLKSACESVLNASLPPAVPSDSEDSRTGSVRGLAVTSKRELLIIEAVKIFDRHGYHDSSIEEIGAAAGINASSVYRHFPSKADLLAAVFYRASDRLAVATSAALSAATDPEDALRKLAESYLELSFRNPEVLSVYFAEIGNLPKAERTNLRNVQRLHVEEWVHLVTAVRTELSAPEARFLVHAALGLVLDIGRLVHFDTREESRARLHTLMTAVLLGH</sequence>
<gene>
    <name evidence="4" type="ORF">SAMN04490220_7934</name>
</gene>
<dbReference type="PANTHER" id="PTHR30055:SF226">
    <property type="entry name" value="HTH-TYPE TRANSCRIPTIONAL REGULATOR PKSA"/>
    <property type="match status" value="1"/>
</dbReference>
<dbReference type="GO" id="GO:0003700">
    <property type="term" value="F:DNA-binding transcription factor activity"/>
    <property type="evidence" value="ECO:0007669"/>
    <property type="project" value="TreeGrafter"/>
</dbReference>
<dbReference type="RefSeq" id="WP_073359791.1">
    <property type="nucleotide sequence ID" value="NZ_FNTL01000004.1"/>
</dbReference>
<evidence type="ECO:0000259" key="3">
    <source>
        <dbReference type="PROSITE" id="PS50977"/>
    </source>
</evidence>
<feature type="domain" description="HTH tetR-type" evidence="3">
    <location>
        <begin position="240"/>
        <end position="300"/>
    </location>
</feature>
<dbReference type="EMBL" id="FNTL01000004">
    <property type="protein sequence ID" value="SEE46360.1"/>
    <property type="molecule type" value="Genomic_DNA"/>
</dbReference>
<dbReference type="InterPro" id="IPR009057">
    <property type="entry name" value="Homeodomain-like_sf"/>
</dbReference>
<feature type="DNA-binding region" description="H-T-H motif" evidence="2">
    <location>
        <begin position="56"/>
        <end position="75"/>
    </location>
</feature>
<dbReference type="InterPro" id="IPR001647">
    <property type="entry name" value="HTH_TetR"/>
</dbReference>
<name>A0A1H5J1N9_RHOJO</name>
<dbReference type="PANTHER" id="PTHR30055">
    <property type="entry name" value="HTH-TYPE TRANSCRIPTIONAL REGULATOR RUTR"/>
    <property type="match status" value="1"/>
</dbReference>
<accession>A0A1H5J1N9</accession>
<protein>
    <submittedName>
        <fullName evidence="4">DNA-binding transcriptional regulator, AcrR family</fullName>
    </submittedName>
</protein>
<feature type="DNA-binding region" description="H-T-H motif" evidence="2">
    <location>
        <begin position="263"/>
        <end position="282"/>
    </location>
</feature>
<dbReference type="SUPFAM" id="SSF46689">
    <property type="entry name" value="Homeodomain-like"/>
    <property type="match status" value="2"/>
</dbReference>
<evidence type="ECO:0000313" key="4">
    <source>
        <dbReference type="EMBL" id="SEE46360.1"/>
    </source>
</evidence>
<evidence type="ECO:0000256" key="1">
    <source>
        <dbReference type="ARBA" id="ARBA00023125"/>
    </source>
</evidence>
<dbReference type="Proteomes" id="UP000183407">
    <property type="component" value="Unassembled WGS sequence"/>
</dbReference>
<reference evidence="5" key="1">
    <citation type="submission" date="2016-10" db="EMBL/GenBank/DDBJ databases">
        <authorList>
            <person name="Varghese N."/>
        </authorList>
    </citation>
    <scope>NUCLEOTIDE SEQUENCE [LARGE SCALE GENOMIC DNA]</scope>
    <source>
        <strain evidence="5">DSM 44719</strain>
    </source>
</reference>
<dbReference type="Gene3D" id="1.10.357.10">
    <property type="entry name" value="Tetracycline Repressor, domain 2"/>
    <property type="match status" value="2"/>
</dbReference>
<organism evidence="4 5">
    <name type="scientific">Rhodococcus jostii</name>
    <dbReference type="NCBI Taxonomy" id="132919"/>
    <lineage>
        <taxon>Bacteria</taxon>
        <taxon>Bacillati</taxon>
        <taxon>Actinomycetota</taxon>
        <taxon>Actinomycetes</taxon>
        <taxon>Mycobacteriales</taxon>
        <taxon>Nocardiaceae</taxon>
        <taxon>Rhodococcus</taxon>
    </lineage>
</organism>
<dbReference type="GO" id="GO:0000976">
    <property type="term" value="F:transcription cis-regulatory region binding"/>
    <property type="evidence" value="ECO:0007669"/>
    <property type="project" value="TreeGrafter"/>
</dbReference>
<evidence type="ECO:0000313" key="5">
    <source>
        <dbReference type="Proteomes" id="UP000183407"/>
    </source>
</evidence>
<dbReference type="PROSITE" id="PS50977">
    <property type="entry name" value="HTH_TETR_2"/>
    <property type="match status" value="2"/>
</dbReference>
<dbReference type="PRINTS" id="PR00455">
    <property type="entry name" value="HTHTETR"/>
</dbReference>
<evidence type="ECO:0000256" key="2">
    <source>
        <dbReference type="PROSITE-ProRule" id="PRU00335"/>
    </source>
</evidence>
<dbReference type="Gene3D" id="1.10.10.60">
    <property type="entry name" value="Homeodomain-like"/>
    <property type="match status" value="2"/>
</dbReference>
<keyword evidence="1 2" id="KW-0238">DNA-binding</keyword>
<dbReference type="Pfam" id="PF00440">
    <property type="entry name" value="TetR_N"/>
    <property type="match status" value="2"/>
</dbReference>